<organism evidence="2 3">
    <name type="scientific">Bodo saltans</name>
    <name type="common">Flagellated protozoan</name>
    <dbReference type="NCBI Taxonomy" id="75058"/>
    <lineage>
        <taxon>Eukaryota</taxon>
        <taxon>Discoba</taxon>
        <taxon>Euglenozoa</taxon>
        <taxon>Kinetoplastea</taxon>
        <taxon>Metakinetoplastina</taxon>
        <taxon>Eubodonida</taxon>
        <taxon>Bodonidae</taxon>
        <taxon>Bodo</taxon>
    </lineage>
</organism>
<evidence type="ECO:0000256" key="1">
    <source>
        <dbReference type="SAM" id="MobiDB-lite"/>
    </source>
</evidence>
<evidence type="ECO:0000313" key="2">
    <source>
        <dbReference type="EMBL" id="CUG94292.1"/>
    </source>
</evidence>
<feature type="compositionally biased region" description="Polar residues" evidence="1">
    <location>
        <begin position="159"/>
        <end position="190"/>
    </location>
</feature>
<feature type="compositionally biased region" description="Low complexity" evidence="1">
    <location>
        <begin position="1124"/>
        <end position="1135"/>
    </location>
</feature>
<feature type="compositionally biased region" description="Low complexity" evidence="1">
    <location>
        <begin position="192"/>
        <end position="202"/>
    </location>
</feature>
<accession>A0A0S4JW76</accession>
<sequence length="2185" mass="242635">MKKKPATVVRQRPSLQPPPLPPGGSDTASLHQYLDSVFERMANNSENGVDISVSPQPQPLMRPSNGATSPPPAAALKPVERGDVEAHQAFRIRRTMNGHRLPPLSENTFDAKLEKSRRQQQLAPVLPSRLHQVEQQPRHTATSMDYEQTDLPPVRVHKQQPQGTTVQHRSSPSPTNLSTSQREVPQSHDTAVSKAAVSSSLSITTRVPDHSIHDDIHRRHCGLCSESFRNEIAKGLERLRSVEFHDRQRLELLMAADREGQLTNAWVALRVARDAELHKSEALHAAKLHVIRRMEALDEWMTRQHREGRRALTMEWDVGFDEIAALERISVRHMNQIREVHERKVLRNALERDQTIAANDKREEERRTTREQMAKNRISKDEVFERDHITREEAAVMGAYTQVFRETRRKIFEAETYVGNMLARHAARLQSIESEKDKLKMEEAIRREQSVATEKRSFEMIMMMEPESRRKETNKEMTRVKKETAEKMVIEDAMYSARNATSALEIEAREDMLQKKEKDHQRVAFWESRRVLREERASWRRSREIVQRKELLQEDNLAWYEVQQTFIRNLTYPCRDEEAAVRHSLMALKKKEKDFIWGLLRARLFLCQEERRVRGQNDEEEKLGMKVLEDNLRRSKTFATFLWFEQIERRGIVAEFESIAEGALTAYQAKLKEAAECTAGGPLVRNDRTTTPSGATASVNNGKQEFGVWVRYNSITWFWLSDDVILLDGCTARAVGGGASVLSELPTALDVTAELLNGDEGDEVIYEDMNNSNEPLPIRSRKSVTASCPVKYSTRDLFGAFRFRNTEPFSRTKLFPRVIRISIGDALKFHVWVVPAPPICPMPEQCITARTVFPLAQLSIPNHTDFKSCRLILQLDATNSGPMNGGHRLALLFPNEFTMHQKNGLMYQGKVLMKPKNISDRLIEIEFESKPASVLKTFLQYIAVQHGDDTSLLAPLRLDVFLMKKSDGSNLKISQQIDIDQADTAIPRLRVPGPELFCRLRSCYPPGTADEVLAHVPPNPQHVFSSCCVVFPKDQPDVQSGMFKFSLSGADGMTTLGLQCSSFGPQLMVDTTNTQLYCLLDDATLLSSAQPSQTWLAPNLSRRISSKKILANAAASLTQSPRGNASNASPRNNSAGDDPLASTNNSTVSSNRDGDFLRKLGFTLIADVVGLDSTQLLIQLRGNTGVILPHAVIHQLMQSVVVTTTRKEMPPKKSEISMTLSLTADIGLKSDPIHAMFKLTVLPALLECSARNSAFPYREGAGPKTLPSLSMRATAAPNASSNGGGLPLLSADAMLTVKIMSGLEDSDILDVLDCEVREDGTLVHMQNSQPVAEIRRLGQASLSIMLAGQFCGAEWLREDQEDCYSLASNSQLISSKYDVTLQHVNVLLRSITYNCTSVNPQEERKALLVSLDDGRTGRSSVVLDLTVESVDDPTDIIIDDPVVEFRQFSKKANIGCPILASVRLEDIDSDNFHGGYIVVEHASGPAEPGDHLYILTPKQQEQLLYRAQGTSSVSRLQHLLSSVTDLSQCRALAVVVDEQPQPILSLRDNRYMVYNGETIGQLVAKQTGTSKDEKTTYSLRYNFSSESKFISFSTAQYCLRCFGYDNRSAKMNTLQRQYQITLNCTGLKSTADTVERVTIDGYVALLSNPTFAASIRFEEGGKPKHVLKQASTALQQAQLYQRGYLRATILNAFDGDEVQIDPSSSDFKVKDGRTVLCAKENVATIIARKTQSAIHIDFVKVTNQTLQNLVRSLVYNTVTRMMDPTQRQIEIECSTGEEVDLCSVTVAVDISRRDEPVEFHVSPDAPQPFLHMSGQPAMRLTNPYLDIHFRKPFAPTSEVEVSIPEKPKLGEHLTFGGTEDVDLIEDNDAQRIYFWVNGKSVAFTQKPKSEQEDDGTYLCTSKSLTLQFTSEMHPPDMKCILDTLGYVNTSKGDRGARKIITLGFKSRGATIAKYPIAVDILNPMLDFSLCAPVVNSAGLAVVASACRLQLSPALRQVEIAVMMVTGYDYSDALSLKFPANNPFGLVLSSLGGGSSVDSPLFKNASSSTEGPTSSLIIVTNSVVAQGMQQQQQQSTGVTAAALSSSGSEGVVSPTLRSSKRGSMSNLRNASGALTEKGFVLASATIQSTSIVISASGSPLSNSALQAVLRSVCLTGEARGDKDVLLEVTVSSPLCGQCRELVRVLM</sequence>
<gene>
    <name evidence="2" type="ORF">BSAL_47455</name>
</gene>
<reference evidence="3" key="1">
    <citation type="submission" date="2015-09" db="EMBL/GenBank/DDBJ databases">
        <authorList>
            <consortium name="Pathogen Informatics"/>
        </authorList>
    </citation>
    <scope>NUCLEOTIDE SEQUENCE [LARGE SCALE GENOMIC DNA]</scope>
    <source>
        <strain evidence="3">Lake Konstanz</strain>
    </source>
</reference>
<feature type="region of interest" description="Disordered" evidence="1">
    <location>
        <begin position="113"/>
        <end position="142"/>
    </location>
</feature>
<feature type="region of interest" description="Disordered" evidence="1">
    <location>
        <begin position="1"/>
        <end position="29"/>
    </location>
</feature>
<dbReference type="Proteomes" id="UP000051952">
    <property type="component" value="Unassembled WGS sequence"/>
</dbReference>
<feature type="region of interest" description="Disordered" evidence="1">
    <location>
        <begin position="1119"/>
        <end position="1149"/>
    </location>
</feature>
<evidence type="ECO:0000313" key="3">
    <source>
        <dbReference type="Proteomes" id="UP000051952"/>
    </source>
</evidence>
<protein>
    <submittedName>
        <fullName evidence="2">Uncharacterized protein</fullName>
    </submittedName>
</protein>
<feature type="compositionally biased region" description="Polar residues" evidence="1">
    <location>
        <begin position="133"/>
        <end position="142"/>
    </location>
</feature>
<keyword evidence="3" id="KW-1185">Reference proteome</keyword>
<dbReference type="VEuPathDB" id="TriTrypDB:BSAL_47455"/>
<feature type="region of interest" description="Disordered" evidence="1">
    <location>
        <begin position="45"/>
        <end position="76"/>
    </location>
</feature>
<feature type="region of interest" description="Disordered" evidence="1">
    <location>
        <begin position="155"/>
        <end position="202"/>
    </location>
</feature>
<name>A0A0S4JW76_BODSA</name>
<dbReference type="EMBL" id="CYKH01002229">
    <property type="protein sequence ID" value="CUG94292.1"/>
    <property type="molecule type" value="Genomic_DNA"/>
</dbReference>
<proteinExistence type="predicted"/>